<evidence type="ECO:0000256" key="3">
    <source>
        <dbReference type="ARBA" id="ARBA00022723"/>
    </source>
</evidence>
<comment type="caution">
    <text evidence="7">The sequence shown here is derived from an EMBL/GenBank/DDBJ whole genome shotgun (WGS) entry which is preliminary data.</text>
</comment>
<keyword evidence="7" id="KW-0808">Transferase</keyword>
<dbReference type="GO" id="GO:0051536">
    <property type="term" value="F:iron-sulfur cluster binding"/>
    <property type="evidence" value="ECO:0007669"/>
    <property type="project" value="UniProtKB-KW"/>
</dbReference>
<dbReference type="STRING" id="1429043.X474_21610"/>
<protein>
    <submittedName>
        <fullName evidence="7">Methyltransferase</fullName>
    </submittedName>
</protein>
<dbReference type="RefSeq" id="WP_044351284.1">
    <property type="nucleotide sequence ID" value="NZ_AZAC01000037.1"/>
</dbReference>
<dbReference type="InterPro" id="IPR013785">
    <property type="entry name" value="Aldolase_TIM"/>
</dbReference>
<comment type="cofactor">
    <cofactor evidence="1">
        <name>[4Fe-4S] cluster</name>
        <dbReference type="ChEBI" id="CHEBI:49883"/>
    </cofactor>
</comment>
<name>A0A0D2JR21_9BACT</name>
<dbReference type="Pfam" id="PF04055">
    <property type="entry name" value="Radical_SAM"/>
    <property type="match status" value="1"/>
</dbReference>
<dbReference type="SFLD" id="SFLDG01082">
    <property type="entry name" value="B12-binding_domain_containing"/>
    <property type="match status" value="1"/>
</dbReference>
<dbReference type="PROSITE" id="PS51918">
    <property type="entry name" value="RADICAL_SAM"/>
    <property type="match status" value="1"/>
</dbReference>
<dbReference type="GO" id="GO:0032259">
    <property type="term" value="P:methylation"/>
    <property type="evidence" value="ECO:0007669"/>
    <property type="project" value="UniProtKB-KW"/>
</dbReference>
<keyword evidence="7" id="KW-0489">Methyltransferase</keyword>
<dbReference type="InterPro" id="IPR007197">
    <property type="entry name" value="rSAM"/>
</dbReference>
<dbReference type="GO" id="GO:0008168">
    <property type="term" value="F:methyltransferase activity"/>
    <property type="evidence" value="ECO:0007669"/>
    <property type="project" value="UniProtKB-KW"/>
</dbReference>
<dbReference type="Proteomes" id="UP000032233">
    <property type="component" value="Unassembled WGS sequence"/>
</dbReference>
<proteinExistence type="predicted"/>
<evidence type="ECO:0000256" key="2">
    <source>
        <dbReference type="ARBA" id="ARBA00022691"/>
    </source>
</evidence>
<dbReference type="SMART" id="SM00729">
    <property type="entry name" value="Elp3"/>
    <property type="match status" value="1"/>
</dbReference>
<dbReference type="InParanoid" id="A0A0D2JR21"/>
<gene>
    <name evidence="7" type="ORF">X474_21610</name>
</gene>
<evidence type="ECO:0000313" key="7">
    <source>
        <dbReference type="EMBL" id="KIX11930.1"/>
    </source>
</evidence>
<dbReference type="InterPro" id="IPR051198">
    <property type="entry name" value="BchE-like"/>
</dbReference>
<sequence length="298" mass="33267">MALFGEPQGFHYEGQCIRPPSEANSILIQATLGCSHNKCAFCGTYKDKRFTIKDRSILEQDLKFASTHCQRQNRVFIMDGDAMIMPMKHWEWLLTEISEKLPWVTRVGAYANAKSVALKSDEDLARLRELGLKIIYYGVESGHAQVLKDINKGSTPEKLITQGRRLKNAGMKLSVTVLLGVGGVELSQEHAKATGELLSAMDPDFIGALTLMLLPNTPMGELASQGKFHLPDAWGMLKELREMIAHTDLTGGLFYANHASNYLPVKARLPKDKDQVVALLDQAMQNRVDLKPEWMRAL</sequence>
<feature type="domain" description="Radical SAM core" evidence="6">
    <location>
        <begin position="18"/>
        <end position="248"/>
    </location>
</feature>
<evidence type="ECO:0000313" key="8">
    <source>
        <dbReference type="Proteomes" id="UP000032233"/>
    </source>
</evidence>
<dbReference type="InterPro" id="IPR006638">
    <property type="entry name" value="Elp3/MiaA/NifB-like_rSAM"/>
</dbReference>
<dbReference type="CDD" id="cd01335">
    <property type="entry name" value="Radical_SAM"/>
    <property type="match status" value="1"/>
</dbReference>
<accession>A0A0D2JR21</accession>
<dbReference type="AlphaFoldDB" id="A0A0D2JR21"/>
<dbReference type="PANTHER" id="PTHR43409">
    <property type="entry name" value="ANAEROBIC MAGNESIUM-PROTOPORPHYRIN IX MONOMETHYL ESTER CYCLASE-RELATED"/>
    <property type="match status" value="1"/>
</dbReference>
<keyword evidence="8" id="KW-1185">Reference proteome</keyword>
<keyword evidence="2" id="KW-0949">S-adenosyl-L-methionine</keyword>
<evidence type="ECO:0000256" key="5">
    <source>
        <dbReference type="ARBA" id="ARBA00023014"/>
    </source>
</evidence>
<evidence type="ECO:0000256" key="1">
    <source>
        <dbReference type="ARBA" id="ARBA00001966"/>
    </source>
</evidence>
<dbReference type="SFLD" id="SFLDS00029">
    <property type="entry name" value="Radical_SAM"/>
    <property type="match status" value="1"/>
</dbReference>
<dbReference type="SFLD" id="SFLDG01095">
    <property type="entry name" value="Uncharacterised_Radical_SAM_Su"/>
    <property type="match status" value="1"/>
</dbReference>
<evidence type="ECO:0000259" key="6">
    <source>
        <dbReference type="PROSITE" id="PS51918"/>
    </source>
</evidence>
<dbReference type="SUPFAM" id="SSF102114">
    <property type="entry name" value="Radical SAM enzymes"/>
    <property type="match status" value="1"/>
</dbReference>
<keyword evidence="4" id="KW-0408">Iron</keyword>
<dbReference type="InterPro" id="IPR058240">
    <property type="entry name" value="rSAM_sf"/>
</dbReference>
<dbReference type="PANTHER" id="PTHR43409:SF4">
    <property type="entry name" value="RADICAL SAM SUPERFAMILY PROTEIN"/>
    <property type="match status" value="1"/>
</dbReference>
<keyword evidence="3" id="KW-0479">Metal-binding</keyword>
<dbReference type="GO" id="GO:0046872">
    <property type="term" value="F:metal ion binding"/>
    <property type="evidence" value="ECO:0007669"/>
    <property type="project" value="UniProtKB-KW"/>
</dbReference>
<reference evidence="7 8" key="1">
    <citation type="submission" date="2013-11" db="EMBL/GenBank/DDBJ databases">
        <title>Metagenomic analysis of a methanogenic consortium involved in long chain n-alkane degradation.</title>
        <authorList>
            <person name="Davidova I.A."/>
            <person name="Callaghan A.V."/>
            <person name="Wawrik B."/>
            <person name="Pruitt S."/>
            <person name="Marks C."/>
            <person name="Duncan K.E."/>
            <person name="Suflita J.M."/>
        </authorList>
    </citation>
    <scope>NUCLEOTIDE SEQUENCE [LARGE SCALE GENOMIC DNA]</scope>
    <source>
        <strain evidence="7 8">SPR</strain>
    </source>
</reference>
<keyword evidence="5" id="KW-0411">Iron-sulfur</keyword>
<dbReference type="OrthoDB" id="5470216at2"/>
<organism evidence="7 8">
    <name type="scientific">Dethiosulfatarculus sandiegensis</name>
    <dbReference type="NCBI Taxonomy" id="1429043"/>
    <lineage>
        <taxon>Bacteria</taxon>
        <taxon>Pseudomonadati</taxon>
        <taxon>Thermodesulfobacteriota</taxon>
        <taxon>Desulfarculia</taxon>
        <taxon>Desulfarculales</taxon>
        <taxon>Desulfarculaceae</taxon>
        <taxon>Dethiosulfatarculus</taxon>
    </lineage>
</organism>
<evidence type="ECO:0000256" key="4">
    <source>
        <dbReference type="ARBA" id="ARBA00023004"/>
    </source>
</evidence>
<dbReference type="EMBL" id="AZAC01000037">
    <property type="protein sequence ID" value="KIX11930.1"/>
    <property type="molecule type" value="Genomic_DNA"/>
</dbReference>
<dbReference type="Gene3D" id="3.20.20.70">
    <property type="entry name" value="Aldolase class I"/>
    <property type="match status" value="1"/>
</dbReference>